<comment type="caution">
    <text evidence="1">The sequence shown here is derived from an EMBL/GenBank/DDBJ whole genome shotgun (WGS) entry which is preliminary data.</text>
</comment>
<proteinExistence type="predicted"/>
<protein>
    <submittedName>
        <fullName evidence="1">Uncharacterized protein</fullName>
    </submittedName>
</protein>
<organism evidence="1 2">
    <name type="scientific">Salinarimonas soli</name>
    <dbReference type="NCBI Taxonomy" id="1638099"/>
    <lineage>
        <taxon>Bacteria</taxon>
        <taxon>Pseudomonadati</taxon>
        <taxon>Pseudomonadota</taxon>
        <taxon>Alphaproteobacteria</taxon>
        <taxon>Hyphomicrobiales</taxon>
        <taxon>Salinarimonadaceae</taxon>
        <taxon>Salinarimonas</taxon>
    </lineage>
</organism>
<dbReference type="EMBL" id="VUOA01000045">
    <property type="protein sequence ID" value="KAA2234679.1"/>
    <property type="molecule type" value="Genomic_DNA"/>
</dbReference>
<reference evidence="1 2" key="1">
    <citation type="submission" date="2019-09" db="EMBL/GenBank/DDBJ databases">
        <title>Salinarimonas rosea gen. nov., sp. nov., a new member of the a-2 subgroup of the Proteobacteria.</title>
        <authorList>
            <person name="Liu J."/>
        </authorList>
    </citation>
    <scope>NUCLEOTIDE SEQUENCE [LARGE SCALE GENOMIC DNA]</scope>
    <source>
        <strain evidence="1 2">BN140002</strain>
    </source>
</reference>
<evidence type="ECO:0000313" key="1">
    <source>
        <dbReference type="EMBL" id="KAA2234679.1"/>
    </source>
</evidence>
<name>A0A5B2V8M4_9HYPH</name>
<dbReference type="Proteomes" id="UP000323142">
    <property type="component" value="Unassembled WGS sequence"/>
</dbReference>
<accession>A0A5B2V8M4</accession>
<dbReference type="RefSeq" id="WP_149821998.1">
    <property type="nucleotide sequence ID" value="NZ_VUOA01000045.1"/>
</dbReference>
<evidence type="ECO:0000313" key="2">
    <source>
        <dbReference type="Proteomes" id="UP000323142"/>
    </source>
</evidence>
<keyword evidence="2" id="KW-1185">Reference proteome</keyword>
<dbReference type="AlphaFoldDB" id="A0A5B2V8M4"/>
<sequence length="100" mass="11090">MSDKFLAEAKAQFRRMMDDMPPEERAAWIAKMMAGEAFAPHGALPRELMAAVHGTIDALARATALEPPALAIEAFRRHGYRASLEDKADIALLRVERLQS</sequence>
<gene>
    <name evidence="1" type="ORF">F0L46_23225</name>
</gene>
<reference evidence="1 2" key="2">
    <citation type="submission" date="2019-09" db="EMBL/GenBank/DDBJ databases">
        <authorList>
            <person name="Jin C."/>
        </authorList>
    </citation>
    <scope>NUCLEOTIDE SEQUENCE [LARGE SCALE GENOMIC DNA]</scope>
    <source>
        <strain evidence="1 2">BN140002</strain>
    </source>
</reference>